<sequence length="240" mass="27218">MHDPHNADTSDQNYGYADEHDGYYDPNDPYGMANSHEPGMDSGYGYGHETQPPITSQDQVNQYGDHLGYDNHQHSYDQQTYDINQQFDQQQQNDQEQQQYDQEQQHYGQEQQQNDQQYEQLHQYDQQQAAQYHQQQQQQSQEQKGGVFSQKSGGIFGSITGALTGAKTPQHQQQDPVPQQAKQQAGTSTFGGLGNLFGGLPKARPGIVCYFQTSSQIIIARSNLFILPLPKILILYVEIS</sequence>
<reference evidence="2" key="1">
    <citation type="submission" date="2014-08" db="EMBL/GenBank/DDBJ databases">
        <authorList>
            <person name="Murali S."/>
            <person name="Richards S."/>
            <person name="Bandaranaike D."/>
            <person name="Bellair M."/>
            <person name="Blankenburg K."/>
            <person name="Chao H."/>
            <person name="Dinh H."/>
            <person name="Doddapaneni H."/>
            <person name="Dugan-Rocha S."/>
            <person name="Elkadiri S."/>
            <person name="Gnanaolivu R."/>
            <person name="Hughes D."/>
            <person name="Lee S."/>
            <person name="Li M."/>
            <person name="Ming W."/>
            <person name="Munidasa M."/>
            <person name="Muniz J."/>
            <person name="Nguyen L."/>
            <person name="Osuji N."/>
            <person name="Pu L.-L."/>
            <person name="Puazo M."/>
            <person name="Skinner E."/>
            <person name="Qu C."/>
            <person name="Quiroz J."/>
            <person name="Raj R."/>
            <person name="Weissenberger G."/>
            <person name="Xin Y."/>
            <person name="Zou X."/>
            <person name="Han Y."/>
            <person name="Worley K."/>
            <person name="Muzny D."/>
            <person name="Gibbs R."/>
        </authorList>
    </citation>
    <scope>NUCLEOTIDE SEQUENCE</scope>
    <source>
        <strain evidence="2">HAZT.00-mixed</strain>
        <tissue evidence="2">Whole organism</tissue>
    </source>
</reference>
<evidence type="ECO:0000256" key="1">
    <source>
        <dbReference type="SAM" id="MobiDB-lite"/>
    </source>
</evidence>
<organism evidence="2">
    <name type="scientific">Hyalella azteca</name>
    <name type="common">Amphipod</name>
    <dbReference type="NCBI Taxonomy" id="294128"/>
    <lineage>
        <taxon>Eukaryota</taxon>
        <taxon>Metazoa</taxon>
        <taxon>Ecdysozoa</taxon>
        <taxon>Arthropoda</taxon>
        <taxon>Crustacea</taxon>
        <taxon>Multicrustacea</taxon>
        <taxon>Malacostraca</taxon>
        <taxon>Eumalacostraca</taxon>
        <taxon>Peracarida</taxon>
        <taxon>Amphipoda</taxon>
        <taxon>Senticaudata</taxon>
        <taxon>Talitrida</taxon>
        <taxon>Talitroidea</taxon>
        <taxon>Hyalellidae</taxon>
        <taxon>Hyalella</taxon>
    </lineage>
</organism>
<feature type="compositionally biased region" description="Low complexity" evidence="1">
    <location>
        <begin position="88"/>
        <end position="143"/>
    </location>
</feature>
<comment type="caution">
    <text evidence="2">The sequence shown here is derived from an EMBL/GenBank/DDBJ whole genome shotgun (WGS) entry which is preliminary data.</text>
</comment>
<protein>
    <submittedName>
        <fullName evidence="2">Uncharacterized protein</fullName>
    </submittedName>
</protein>
<feature type="region of interest" description="Disordered" evidence="1">
    <location>
        <begin position="88"/>
        <end position="147"/>
    </location>
</feature>
<feature type="region of interest" description="Disordered" evidence="1">
    <location>
        <begin position="1"/>
        <end position="73"/>
    </location>
</feature>
<gene>
    <name evidence="2" type="ORF">HAZT_HAZT006400</name>
</gene>
<feature type="compositionally biased region" description="Polar residues" evidence="1">
    <location>
        <begin position="52"/>
        <end position="62"/>
    </location>
</feature>
<feature type="compositionally biased region" description="Low complexity" evidence="1">
    <location>
        <begin position="169"/>
        <end position="184"/>
    </location>
</feature>
<evidence type="ECO:0000313" key="2">
    <source>
        <dbReference type="EMBL" id="KAA0188483.1"/>
    </source>
</evidence>
<name>A0A6A0GTY7_HYAAZ</name>
<proteinExistence type="predicted"/>
<accession>A0A6A0GTY7</accession>
<feature type="region of interest" description="Disordered" evidence="1">
    <location>
        <begin position="159"/>
        <end position="185"/>
    </location>
</feature>
<dbReference type="AlphaFoldDB" id="A0A6A0GTY7"/>
<reference evidence="2" key="2">
    <citation type="journal article" date="2018" name="Environ. Sci. Technol.">
        <title>The Toxicogenome of Hyalella azteca: A Model for Sediment Ecotoxicology and Evolutionary Toxicology.</title>
        <authorList>
            <person name="Poynton H.C."/>
            <person name="Hasenbein S."/>
            <person name="Benoit J.B."/>
            <person name="Sepulveda M.S."/>
            <person name="Poelchau M.F."/>
            <person name="Hughes D.S.T."/>
            <person name="Murali S.C."/>
            <person name="Chen S."/>
            <person name="Glastad K.M."/>
            <person name="Goodisman M.A.D."/>
            <person name="Werren J.H."/>
            <person name="Vineis J.H."/>
            <person name="Bowen J.L."/>
            <person name="Friedrich M."/>
            <person name="Jones J."/>
            <person name="Robertson H.M."/>
            <person name="Feyereisen R."/>
            <person name="Mechler-Hickson A."/>
            <person name="Mathers N."/>
            <person name="Lee C.E."/>
            <person name="Colbourne J.K."/>
            <person name="Biales A."/>
            <person name="Johnston J.S."/>
            <person name="Wellborn G.A."/>
            <person name="Rosendale A.J."/>
            <person name="Cridge A.G."/>
            <person name="Munoz-Torres M.C."/>
            <person name="Bain P.A."/>
            <person name="Manny A.R."/>
            <person name="Major K.M."/>
            <person name="Lambert F.N."/>
            <person name="Vulpe C.D."/>
            <person name="Tuck P."/>
            <person name="Blalock B.J."/>
            <person name="Lin Y.Y."/>
            <person name="Smith M.E."/>
            <person name="Ochoa-Acuna H."/>
            <person name="Chen M.M."/>
            <person name="Childers C.P."/>
            <person name="Qu J."/>
            <person name="Dugan S."/>
            <person name="Lee S.L."/>
            <person name="Chao H."/>
            <person name="Dinh H."/>
            <person name="Han Y."/>
            <person name="Doddapaneni H."/>
            <person name="Worley K.C."/>
            <person name="Muzny D.M."/>
            <person name="Gibbs R.A."/>
            <person name="Richards S."/>
        </authorList>
    </citation>
    <scope>NUCLEOTIDE SEQUENCE</scope>
    <source>
        <strain evidence="2">HAZT.00-mixed</strain>
        <tissue evidence="2">Whole organism</tissue>
    </source>
</reference>
<dbReference type="EMBL" id="JQDR03014215">
    <property type="protein sequence ID" value="KAA0188483.1"/>
    <property type="molecule type" value="Genomic_DNA"/>
</dbReference>
<dbReference type="Proteomes" id="UP000711488">
    <property type="component" value="Unassembled WGS sequence"/>
</dbReference>
<reference evidence="2" key="3">
    <citation type="submission" date="2019-06" db="EMBL/GenBank/DDBJ databases">
        <authorList>
            <person name="Poynton C."/>
            <person name="Hasenbein S."/>
            <person name="Benoit J.B."/>
            <person name="Sepulveda M.S."/>
            <person name="Poelchau M.F."/>
            <person name="Murali S.C."/>
            <person name="Chen S."/>
            <person name="Glastad K.M."/>
            <person name="Werren J.H."/>
            <person name="Vineis J.H."/>
            <person name="Bowen J.L."/>
            <person name="Friedrich M."/>
            <person name="Jones J."/>
            <person name="Robertson H.M."/>
            <person name="Feyereisen R."/>
            <person name="Mechler-Hickson A."/>
            <person name="Mathers N."/>
            <person name="Lee C.E."/>
            <person name="Colbourne J.K."/>
            <person name="Biales A."/>
            <person name="Johnston J.S."/>
            <person name="Wellborn G.A."/>
            <person name="Rosendale A.J."/>
            <person name="Cridge A.G."/>
            <person name="Munoz-Torres M.C."/>
            <person name="Bain P.A."/>
            <person name="Manny A.R."/>
            <person name="Major K.M."/>
            <person name="Lambert F.N."/>
            <person name="Vulpe C.D."/>
            <person name="Tuck P."/>
            <person name="Blalock B.J."/>
            <person name="Lin Y.-Y."/>
            <person name="Smith M.E."/>
            <person name="Ochoa-Acuna H."/>
            <person name="Chen M.-J.M."/>
            <person name="Childers C.P."/>
            <person name="Qu J."/>
            <person name="Dugan S."/>
            <person name="Lee S.L."/>
            <person name="Chao H."/>
            <person name="Dinh H."/>
            <person name="Han Y."/>
            <person name="Doddapaneni H."/>
            <person name="Worley K.C."/>
            <person name="Muzny D.M."/>
            <person name="Gibbs R.A."/>
            <person name="Richards S."/>
        </authorList>
    </citation>
    <scope>NUCLEOTIDE SEQUENCE</scope>
    <source>
        <strain evidence="2">HAZT.00-mixed</strain>
        <tissue evidence="2">Whole organism</tissue>
    </source>
</reference>